<dbReference type="Proteomes" id="UP000271339">
    <property type="component" value="Unassembled WGS sequence"/>
</dbReference>
<keyword evidence="3" id="KW-1185">Reference proteome</keyword>
<dbReference type="AlphaFoldDB" id="A0A3L9YF56"/>
<evidence type="ECO:0000313" key="2">
    <source>
        <dbReference type="EMBL" id="RMA56648.1"/>
    </source>
</evidence>
<reference evidence="2 3" key="1">
    <citation type="submission" date="2018-10" db="EMBL/GenBank/DDBJ databases">
        <title>Genomic Encyclopedia of Archaeal and Bacterial Type Strains, Phase II (KMG-II): from individual species to whole genera.</title>
        <authorList>
            <person name="Goeker M."/>
        </authorList>
    </citation>
    <scope>NUCLEOTIDE SEQUENCE [LARGE SCALE GENOMIC DNA]</scope>
    <source>
        <strain evidence="2 3">DSM 23424</strain>
    </source>
</reference>
<name>A0A3L9YF56_9FLAO</name>
<gene>
    <name evidence="2" type="ORF">BXY75_3351</name>
</gene>
<organism evidence="2 3">
    <name type="scientific">Ulvibacter antarcticus</name>
    <dbReference type="NCBI Taxonomy" id="442714"/>
    <lineage>
        <taxon>Bacteria</taxon>
        <taxon>Pseudomonadati</taxon>
        <taxon>Bacteroidota</taxon>
        <taxon>Flavobacteriia</taxon>
        <taxon>Flavobacteriales</taxon>
        <taxon>Flavobacteriaceae</taxon>
        <taxon>Ulvibacter</taxon>
    </lineage>
</organism>
<comment type="caution">
    <text evidence="2">The sequence shown here is derived from an EMBL/GenBank/DDBJ whole genome shotgun (WGS) entry which is preliminary data.</text>
</comment>
<keyword evidence="1" id="KW-0732">Signal</keyword>
<evidence type="ECO:0000256" key="1">
    <source>
        <dbReference type="SAM" id="SignalP"/>
    </source>
</evidence>
<accession>A0A3L9YF56</accession>
<feature type="chain" id="PRO_5018306357" evidence="1">
    <location>
        <begin position="20"/>
        <end position="142"/>
    </location>
</feature>
<dbReference type="EMBL" id="REFC01000017">
    <property type="protein sequence ID" value="RMA56648.1"/>
    <property type="molecule type" value="Genomic_DNA"/>
</dbReference>
<protein>
    <submittedName>
        <fullName evidence="2">Uncharacterized protein</fullName>
    </submittedName>
</protein>
<sequence>MKKFLLTILVTCMCVLSYAQDKPKVNSNKEKTTFETGINTSTKGKIDHNAVGDDVKIRKEEDKCVNSGGIFLEFSDGSYKCWNKEMRVSELFIKKENVLKDTLDVYGRKRRCKKDGGYWVVYDGDKGCYFMNEWMVLEPHYY</sequence>
<evidence type="ECO:0000313" key="3">
    <source>
        <dbReference type="Proteomes" id="UP000271339"/>
    </source>
</evidence>
<feature type="signal peptide" evidence="1">
    <location>
        <begin position="1"/>
        <end position="19"/>
    </location>
</feature>
<proteinExistence type="predicted"/>
<dbReference type="RefSeq" id="WP_147437306.1">
    <property type="nucleotide sequence ID" value="NZ_REFC01000017.1"/>
</dbReference>